<dbReference type="EMBL" id="DSVQ01000016">
    <property type="protein sequence ID" value="HGT40468.1"/>
    <property type="molecule type" value="Genomic_DNA"/>
</dbReference>
<gene>
    <name evidence="1" type="ORF">ENS64_14575</name>
</gene>
<name>A0A7C4QSQ8_9PLAN</name>
<accession>A0A7C4QSQ8</accession>
<protein>
    <submittedName>
        <fullName evidence="1">Uncharacterized protein</fullName>
    </submittedName>
</protein>
<organism evidence="1">
    <name type="scientific">Schlesneria paludicola</name>
    <dbReference type="NCBI Taxonomy" id="360056"/>
    <lineage>
        <taxon>Bacteria</taxon>
        <taxon>Pseudomonadati</taxon>
        <taxon>Planctomycetota</taxon>
        <taxon>Planctomycetia</taxon>
        <taxon>Planctomycetales</taxon>
        <taxon>Planctomycetaceae</taxon>
        <taxon>Schlesneria</taxon>
    </lineage>
</organism>
<comment type="caution">
    <text evidence="1">The sequence shown here is derived from an EMBL/GenBank/DDBJ whole genome shotgun (WGS) entry which is preliminary data.</text>
</comment>
<evidence type="ECO:0000313" key="1">
    <source>
        <dbReference type="EMBL" id="HGT40468.1"/>
    </source>
</evidence>
<sequence>MLEPAEGSRPCLSVGRGLLQRVVLLDEELLVRPAAPAHLIVPELPCRQFVLRWRQGVLGWDAAGGRVRVELPGRIVDEASQRVFLPCRFVIESRLEEAELLGREAAGCGPVSPLAFELTDPAARSGRFA</sequence>
<dbReference type="AlphaFoldDB" id="A0A7C4QSQ8"/>
<reference evidence="1" key="1">
    <citation type="journal article" date="2020" name="mSystems">
        <title>Genome- and Community-Level Interaction Insights into Carbon Utilization and Element Cycling Functions of Hydrothermarchaeota in Hydrothermal Sediment.</title>
        <authorList>
            <person name="Zhou Z."/>
            <person name="Liu Y."/>
            <person name="Xu W."/>
            <person name="Pan J."/>
            <person name="Luo Z.H."/>
            <person name="Li M."/>
        </authorList>
    </citation>
    <scope>NUCLEOTIDE SEQUENCE [LARGE SCALE GENOMIC DNA]</scope>
    <source>
        <strain evidence="1">SpSt-508</strain>
    </source>
</reference>
<proteinExistence type="predicted"/>